<dbReference type="STRING" id="908809.ABG79_02290"/>
<evidence type="ECO:0000256" key="3">
    <source>
        <dbReference type="ARBA" id="ARBA00022603"/>
    </source>
</evidence>
<dbReference type="PANTHER" id="PTHR43182:SF1">
    <property type="entry name" value="COBALT-PRECORRIN-7 C(5)-METHYLTRANSFERASE"/>
    <property type="match status" value="1"/>
</dbReference>
<name>A0A0R3JYB2_CALMK</name>
<dbReference type="NCBIfam" id="TIGR02469">
    <property type="entry name" value="CbiT"/>
    <property type="match status" value="1"/>
</dbReference>
<comment type="caution">
    <text evidence="7">The sequence shown here is derived from an EMBL/GenBank/DDBJ whole genome shotgun (WGS) entry which is preliminary data.</text>
</comment>
<dbReference type="CDD" id="cd02440">
    <property type="entry name" value="AdoMet_MTases"/>
    <property type="match status" value="1"/>
</dbReference>
<sequence length="185" mass="20414">MFIKDEDFLRDRVPMTKFEVRSISIALLDINKGDKFVDIGAGTGSISIQAALLGADVVAIERDKEALELIRKNAEKFKVEIEIIHAKAEDVLNGLEFDKCFLGGSGNEMDYIVDIVDRKLRRGGIIVANFIKLSNANKFIENMSSKGYSVATSLVSVSRMDENGLLKANNPIFVVKAVKCLEVQS</sequence>
<dbReference type="InterPro" id="IPR029063">
    <property type="entry name" value="SAM-dependent_MTases_sf"/>
</dbReference>
<organism evidence="7 8">
    <name type="scientific">Caloramator mitchellensis</name>
    <dbReference type="NCBI Taxonomy" id="908809"/>
    <lineage>
        <taxon>Bacteria</taxon>
        <taxon>Bacillati</taxon>
        <taxon>Bacillota</taxon>
        <taxon>Clostridia</taxon>
        <taxon>Eubacteriales</taxon>
        <taxon>Clostridiaceae</taxon>
        <taxon>Caloramator</taxon>
    </lineage>
</organism>
<evidence type="ECO:0000256" key="4">
    <source>
        <dbReference type="ARBA" id="ARBA00022679"/>
    </source>
</evidence>
<evidence type="ECO:0000313" key="8">
    <source>
        <dbReference type="Proteomes" id="UP000052015"/>
    </source>
</evidence>
<evidence type="ECO:0000256" key="2">
    <source>
        <dbReference type="ARBA" id="ARBA00022573"/>
    </source>
</evidence>
<protein>
    <submittedName>
        <fullName evidence="7">Putative cobalt-precorrin-6Y C(15)-methyltransferase [decarboxylating]</fullName>
        <ecNumber evidence="7">2.1.1.-</ecNumber>
    </submittedName>
</protein>
<dbReference type="RefSeq" id="WP_057979572.1">
    <property type="nucleotide sequence ID" value="NZ_LKHP01000020.1"/>
</dbReference>
<comment type="pathway">
    <text evidence="1">Cofactor biosynthesis; adenosylcobalamin biosynthesis.</text>
</comment>
<dbReference type="InterPro" id="IPR014008">
    <property type="entry name" value="Cbl_synth_MTase_CbiT"/>
</dbReference>
<feature type="domain" description="Methyltransferase" evidence="6">
    <location>
        <begin position="31"/>
        <end position="146"/>
    </location>
</feature>
<evidence type="ECO:0000256" key="1">
    <source>
        <dbReference type="ARBA" id="ARBA00004953"/>
    </source>
</evidence>
<keyword evidence="3 7" id="KW-0489">Methyltransferase</keyword>
<dbReference type="OrthoDB" id="9780707at2"/>
<proteinExistence type="predicted"/>
<evidence type="ECO:0000313" key="7">
    <source>
        <dbReference type="EMBL" id="KRQ85916.1"/>
    </source>
</evidence>
<dbReference type="UniPathway" id="UPA00148"/>
<dbReference type="PATRIC" id="fig|908809.3.peg.2277"/>
<dbReference type="InterPro" id="IPR050714">
    <property type="entry name" value="Cobalamin_biosynth_MTase"/>
</dbReference>
<keyword evidence="5" id="KW-0949">S-adenosyl-L-methionine</keyword>
<dbReference type="Gene3D" id="3.40.50.150">
    <property type="entry name" value="Vaccinia Virus protein VP39"/>
    <property type="match status" value="1"/>
</dbReference>
<dbReference type="InterPro" id="IPR025714">
    <property type="entry name" value="Methyltranfer_dom"/>
</dbReference>
<keyword evidence="4 7" id="KW-0808">Transferase</keyword>
<evidence type="ECO:0000259" key="6">
    <source>
        <dbReference type="Pfam" id="PF13847"/>
    </source>
</evidence>
<dbReference type="GO" id="GO:0009236">
    <property type="term" value="P:cobalamin biosynthetic process"/>
    <property type="evidence" value="ECO:0007669"/>
    <property type="project" value="UniProtKB-UniPathway"/>
</dbReference>
<dbReference type="Proteomes" id="UP000052015">
    <property type="component" value="Unassembled WGS sequence"/>
</dbReference>
<keyword evidence="8" id="KW-1185">Reference proteome</keyword>
<dbReference type="GO" id="GO:0008276">
    <property type="term" value="F:protein methyltransferase activity"/>
    <property type="evidence" value="ECO:0007669"/>
    <property type="project" value="InterPro"/>
</dbReference>
<accession>A0A0R3JYB2</accession>
<dbReference type="EMBL" id="LKHP01000020">
    <property type="protein sequence ID" value="KRQ85916.1"/>
    <property type="molecule type" value="Genomic_DNA"/>
</dbReference>
<dbReference type="EC" id="2.1.1.-" evidence="7"/>
<dbReference type="Pfam" id="PF13847">
    <property type="entry name" value="Methyltransf_31"/>
    <property type="match status" value="1"/>
</dbReference>
<gene>
    <name evidence="7" type="primary">cbiT</name>
    <name evidence="7" type="ORF">ABG79_02290</name>
</gene>
<evidence type="ECO:0000256" key="5">
    <source>
        <dbReference type="ARBA" id="ARBA00022691"/>
    </source>
</evidence>
<dbReference type="PANTHER" id="PTHR43182">
    <property type="entry name" value="COBALT-PRECORRIN-6B C(15)-METHYLTRANSFERASE (DECARBOXYLATING)"/>
    <property type="match status" value="1"/>
</dbReference>
<keyword evidence="2" id="KW-0169">Cobalamin biosynthesis</keyword>
<dbReference type="AlphaFoldDB" id="A0A0R3JYB2"/>
<reference evidence="7 8" key="1">
    <citation type="submission" date="2015-09" db="EMBL/GenBank/DDBJ databases">
        <title>Draft genome sequence of a Caloramator mitchellensis, a moderate thermophile from the Great Artesian Basin of Australia.</title>
        <authorList>
            <person name="Patel B.K."/>
        </authorList>
    </citation>
    <scope>NUCLEOTIDE SEQUENCE [LARGE SCALE GENOMIC DNA]</scope>
    <source>
        <strain evidence="7 8">VF08</strain>
    </source>
</reference>
<dbReference type="GO" id="GO:0032259">
    <property type="term" value="P:methylation"/>
    <property type="evidence" value="ECO:0007669"/>
    <property type="project" value="UniProtKB-KW"/>
</dbReference>
<dbReference type="SUPFAM" id="SSF53335">
    <property type="entry name" value="S-adenosyl-L-methionine-dependent methyltransferases"/>
    <property type="match status" value="1"/>
</dbReference>